<dbReference type="OMA" id="ESKRPWQ"/>
<reference evidence="1 3" key="1">
    <citation type="submission" date="2018-02" db="EMBL/GenBank/DDBJ databases">
        <title>Fusarium culmorum secondary metabolites in fungal-bacterial-plant interactions.</title>
        <authorList>
            <person name="Schmidt R."/>
        </authorList>
    </citation>
    <scope>NUCLEOTIDE SEQUENCE [LARGE SCALE GENOMIC DNA]</scope>
    <source>
        <strain evidence="1 3">PV</strain>
    </source>
</reference>
<accession>A0A2T4GCT0</accession>
<proteinExistence type="predicted"/>
<dbReference type="AlphaFoldDB" id="A0A2T4GCT0"/>
<name>A0A2T4GCT0_FUSCU</name>
<organism evidence="1 3">
    <name type="scientific">Fusarium culmorum</name>
    <dbReference type="NCBI Taxonomy" id="5516"/>
    <lineage>
        <taxon>Eukaryota</taxon>
        <taxon>Fungi</taxon>
        <taxon>Dikarya</taxon>
        <taxon>Ascomycota</taxon>
        <taxon>Pezizomycotina</taxon>
        <taxon>Sordariomycetes</taxon>
        <taxon>Hypocreomycetidae</taxon>
        <taxon>Hypocreales</taxon>
        <taxon>Nectriaceae</taxon>
        <taxon>Fusarium</taxon>
    </lineage>
</organism>
<dbReference type="Proteomes" id="UP000241587">
    <property type="component" value="Unassembled WGS sequence"/>
</dbReference>
<dbReference type="Proteomes" id="UP000663297">
    <property type="component" value="Chromosome 3"/>
</dbReference>
<dbReference type="EMBL" id="PVEM01000028">
    <property type="protein sequence ID" value="PTD01377.1"/>
    <property type="molecule type" value="Genomic_DNA"/>
</dbReference>
<keyword evidence="3" id="KW-1185">Reference proteome</keyword>
<dbReference type="EMBL" id="CP064749">
    <property type="protein sequence ID" value="QPC63455.1"/>
    <property type="molecule type" value="Genomic_DNA"/>
</dbReference>
<gene>
    <name evidence="1" type="ORF">FCULG_00010551</name>
    <name evidence="2" type="ORF">HYE67_005686</name>
</gene>
<dbReference type="OrthoDB" id="10301112at2759"/>
<evidence type="ECO:0000313" key="2">
    <source>
        <dbReference type="EMBL" id="QPC63455.1"/>
    </source>
</evidence>
<sequence>MDAAMKPCFEFSSSLCVCAGLAHVPGIPRITTESKRPWQCFTSLFRVENDKKMVSFLFLDVRRFLEPRDQDCHSFQGRTAHHPPIELHDLTNSLLAGQAALAEATYVS</sequence>
<reference evidence="2" key="2">
    <citation type="submission" date="2020-11" db="EMBL/GenBank/DDBJ databases">
        <title>The chromosome-scale genome resource for two endophytic Fusarium species: F. culmorum and F. pseudograminearum.</title>
        <authorList>
            <person name="Yuan Z."/>
        </authorList>
    </citation>
    <scope>NUCLEOTIDE SEQUENCE</scope>
    <source>
        <strain evidence="2">Class2-1B</strain>
    </source>
</reference>
<evidence type="ECO:0000313" key="1">
    <source>
        <dbReference type="EMBL" id="PTD01377.1"/>
    </source>
</evidence>
<protein>
    <submittedName>
        <fullName evidence="1">Uncharacterized protein</fullName>
    </submittedName>
</protein>
<evidence type="ECO:0000313" key="3">
    <source>
        <dbReference type="Proteomes" id="UP000241587"/>
    </source>
</evidence>